<keyword evidence="3" id="KW-1185">Reference proteome</keyword>
<gene>
    <name evidence="2" type="ORF">ADK38_34450</name>
</gene>
<dbReference type="InterPro" id="IPR036390">
    <property type="entry name" value="WH_DNA-bd_sf"/>
</dbReference>
<dbReference type="CDD" id="cd00090">
    <property type="entry name" value="HTH_ARSR"/>
    <property type="match status" value="1"/>
</dbReference>
<evidence type="ECO:0000259" key="1">
    <source>
        <dbReference type="SMART" id="SM00418"/>
    </source>
</evidence>
<reference evidence="2 3" key="1">
    <citation type="submission" date="2015-07" db="EMBL/GenBank/DDBJ databases">
        <authorList>
            <person name="Ju K.-S."/>
            <person name="Doroghazi J.R."/>
            <person name="Metcalf W.W."/>
        </authorList>
    </citation>
    <scope>NUCLEOTIDE SEQUENCE [LARGE SCALE GENOMIC DNA]</scope>
    <source>
        <strain evidence="2 3">NRRL B-3589</strain>
    </source>
</reference>
<dbReference type="EMBL" id="LGUT01003170">
    <property type="protein sequence ID" value="KOG85831.1"/>
    <property type="molecule type" value="Genomic_DNA"/>
</dbReference>
<dbReference type="Gene3D" id="1.10.10.10">
    <property type="entry name" value="Winged helix-like DNA-binding domain superfamily/Winged helix DNA-binding domain"/>
    <property type="match status" value="1"/>
</dbReference>
<organism evidence="2 3">
    <name type="scientific">Streptomyces varsoviensis</name>
    <dbReference type="NCBI Taxonomy" id="67373"/>
    <lineage>
        <taxon>Bacteria</taxon>
        <taxon>Bacillati</taxon>
        <taxon>Actinomycetota</taxon>
        <taxon>Actinomycetes</taxon>
        <taxon>Kitasatosporales</taxon>
        <taxon>Streptomycetaceae</taxon>
        <taxon>Streptomyces</taxon>
    </lineage>
</organism>
<accession>A0ABR5IXG5</accession>
<dbReference type="Pfam" id="PF01022">
    <property type="entry name" value="HTH_5"/>
    <property type="match status" value="1"/>
</dbReference>
<dbReference type="InterPro" id="IPR011991">
    <property type="entry name" value="ArsR-like_HTH"/>
</dbReference>
<dbReference type="SMART" id="SM00418">
    <property type="entry name" value="HTH_ARSR"/>
    <property type="match status" value="1"/>
</dbReference>
<dbReference type="SUPFAM" id="SSF46785">
    <property type="entry name" value="Winged helix' DNA-binding domain"/>
    <property type="match status" value="1"/>
</dbReference>
<dbReference type="InterPro" id="IPR036388">
    <property type="entry name" value="WH-like_DNA-bd_sf"/>
</dbReference>
<dbReference type="InterPro" id="IPR001845">
    <property type="entry name" value="HTH_ArsR_DNA-bd_dom"/>
</dbReference>
<name>A0ABR5IXG5_9ACTN</name>
<evidence type="ECO:0000313" key="3">
    <source>
        <dbReference type="Proteomes" id="UP000037020"/>
    </source>
</evidence>
<sequence length="348" mass="36670">MLRVVFGPDDLARVRVAAGPDRMWEIANSVQTLQRRDGARAFGDWRGAVRARLSRESRRLASLLPPRGYSPDFLTPTVTSATSPAAAAAVEATGEDSGKGFDAAVDAVLSTPRTRLAAELRRLAAERETPGWMGALARGDAEALRALGAAIRAYQAEAVAPYWPRVRAHVEADRVDRLRALLDGGVDGLLAGLGPQMRWRPPVLEVASPVRQTLRLEGRGLVLQPSFFCWPAPVSLADAGLPPVLVYPVRHDAARPSGADDARTARDAALSALLGPVRAAVLVAACTGCGTGETARRLGVSNPAVSQHVAVLRGAGLLITVRDAGRTLHVATPQGRALVRSAGVGTLQ</sequence>
<evidence type="ECO:0000313" key="2">
    <source>
        <dbReference type="EMBL" id="KOG85831.1"/>
    </source>
</evidence>
<dbReference type="Proteomes" id="UP000037020">
    <property type="component" value="Unassembled WGS sequence"/>
</dbReference>
<proteinExistence type="predicted"/>
<protein>
    <submittedName>
        <fullName evidence="2">ArsR family transcriptional regulator</fullName>
    </submittedName>
</protein>
<comment type="caution">
    <text evidence="2">The sequence shown here is derived from an EMBL/GenBank/DDBJ whole genome shotgun (WGS) entry which is preliminary data.</text>
</comment>
<feature type="domain" description="HTH arsR-type" evidence="1">
    <location>
        <begin position="268"/>
        <end position="344"/>
    </location>
</feature>